<dbReference type="InterPro" id="IPR050860">
    <property type="entry name" value="FeoB_GTPase"/>
</dbReference>
<evidence type="ECO:0000313" key="2">
    <source>
        <dbReference type="EMBL" id="GAH20079.1"/>
    </source>
</evidence>
<dbReference type="InterPro" id="IPR027417">
    <property type="entry name" value="P-loop_NTPase"/>
</dbReference>
<organism evidence="2">
    <name type="scientific">marine sediment metagenome</name>
    <dbReference type="NCBI Taxonomy" id="412755"/>
    <lineage>
        <taxon>unclassified sequences</taxon>
        <taxon>metagenomes</taxon>
        <taxon>ecological metagenomes</taxon>
    </lineage>
</organism>
<evidence type="ECO:0000259" key="1">
    <source>
        <dbReference type="PROSITE" id="PS51711"/>
    </source>
</evidence>
<dbReference type="InterPro" id="IPR030389">
    <property type="entry name" value="G_FEOB_dom"/>
</dbReference>
<comment type="caution">
    <text evidence="2">The sequence shown here is derived from an EMBL/GenBank/DDBJ whole genome shotgun (WGS) entry which is preliminary data.</text>
</comment>
<gene>
    <name evidence="2" type="ORF">S03H2_08855</name>
</gene>
<dbReference type="Gene3D" id="3.40.50.300">
    <property type="entry name" value="P-loop containing nucleotide triphosphate hydrolases"/>
    <property type="match status" value="1"/>
</dbReference>
<proteinExistence type="predicted"/>
<feature type="domain" description="FeoB-type G" evidence="1">
    <location>
        <begin position="1"/>
        <end position="128"/>
    </location>
</feature>
<dbReference type="PANTHER" id="PTHR43185">
    <property type="entry name" value="FERROUS IRON TRANSPORT PROTEIN B"/>
    <property type="match status" value="1"/>
</dbReference>
<dbReference type="GO" id="GO:0005886">
    <property type="term" value="C:plasma membrane"/>
    <property type="evidence" value="ECO:0007669"/>
    <property type="project" value="TreeGrafter"/>
</dbReference>
<dbReference type="PANTHER" id="PTHR43185:SF1">
    <property type="entry name" value="FE(2+) TRANSPORTER FEOB"/>
    <property type="match status" value="1"/>
</dbReference>
<dbReference type="EMBL" id="BARU01004385">
    <property type="protein sequence ID" value="GAH20079.1"/>
    <property type="molecule type" value="Genomic_DNA"/>
</dbReference>
<name>X1ESE6_9ZZZZ</name>
<dbReference type="AlphaFoldDB" id="X1ESE6"/>
<dbReference type="GO" id="GO:0005525">
    <property type="term" value="F:GTP binding"/>
    <property type="evidence" value="ECO:0007669"/>
    <property type="project" value="InterPro"/>
</dbReference>
<dbReference type="GO" id="GO:0015093">
    <property type="term" value="F:ferrous iron transmembrane transporter activity"/>
    <property type="evidence" value="ECO:0007669"/>
    <property type="project" value="TreeGrafter"/>
</dbReference>
<sequence length="128" mass="14811">MSLFPRRIDTWISGTSRKIIEKKEGHLLLSDEYFSIIDLPGAYSLTAHSEEEIITRQYVVEEKPDLVCVIVDATRLERTSYIALQALELTDNIALIVNMMDLAEKENIQIDRHKLEKQCDAQWYGQNL</sequence>
<dbReference type="SUPFAM" id="SSF52540">
    <property type="entry name" value="P-loop containing nucleoside triphosphate hydrolases"/>
    <property type="match status" value="1"/>
</dbReference>
<dbReference type="PROSITE" id="PS51711">
    <property type="entry name" value="G_FEOB"/>
    <property type="match status" value="1"/>
</dbReference>
<reference evidence="2" key="1">
    <citation type="journal article" date="2014" name="Front. Microbiol.">
        <title>High frequency of phylogenetically diverse reductive dehalogenase-homologous genes in deep subseafloor sedimentary metagenomes.</title>
        <authorList>
            <person name="Kawai M."/>
            <person name="Futagami T."/>
            <person name="Toyoda A."/>
            <person name="Takaki Y."/>
            <person name="Nishi S."/>
            <person name="Hori S."/>
            <person name="Arai W."/>
            <person name="Tsubouchi T."/>
            <person name="Morono Y."/>
            <person name="Uchiyama I."/>
            <person name="Ito T."/>
            <person name="Fujiyama A."/>
            <person name="Inagaki F."/>
            <person name="Takami H."/>
        </authorList>
    </citation>
    <scope>NUCLEOTIDE SEQUENCE</scope>
    <source>
        <strain evidence="2">Expedition CK06-06</strain>
    </source>
</reference>
<accession>X1ESE6</accession>
<protein>
    <recommendedName>
        <fullName evidence="1">FeoB-type G domain-containing protein</fullName>
    </recommendedName>
</protein>
<dbReference type="Pfam" id="PF02421">
    <property type="entry name" value="FeoB_N"/>
    <property type="match status" value="1"/>
</dbReference>